<evidence type="ECO:0000256" key="9">
    <source>
        <dbReference type="ARBA" id="ARBA00022701"/>
    </source>
</evidence>
<evidence type="ECO:0000256" key="10">
    <source>
        <dbReference type="ARBA" id="ARBA00022776"/>
    </source>
</evidence>
<keyword evidence="15" id="KW-0131">Cell cycle</keyword>
<organism evidence="19 20">
    <name type="scientific">Aspergillus glaucus CBS 516.65</name>
    <dbReference type="NCBI Taxonomy" id="1160497"/>
    <lineage>
        <taxon>Eukaryota</taxon>
        <taxon>Fungi</taxon>
        <taxon>Dikarya</taxon>
        <taxon>Ascomycota</taxon>
        <taxon>Pezizomycotina</taxon>
        <taxon>Eurotiomycetes</taxon>
        <taxon>Eurotiomycetidae</taxon>
        <taxon>Eurotiales</taxon>
        <taxon>Aspergillaceae</taxon>
        <taxon>Aspergillus</taxon>
        <taxon>Aspergillus subgen. Aspergillus</taxon>
    </lineage>
</organism>
<evidence type="ECO:0000256" key="17">
    <source>
        <dbReference type="ARBA" id="ARBA00030568"/>
    </source>
</evidence>
<dbReference type="RefSeq" id="XP_022399992.1">
    <property type="nucleotide sequence ID" value="XM_022546762.1"/>
</dbReference>
<keyword evidence="14" id="KW-0539">Nucleus</keyword>
<keyword evidence="11" id="KW-0159">Chromosome partition</keyword>
<evidence type="ECO:0000256" key="11">
    <source>
        <dbReference type="ARBA" id="ARBA00022829"/>
    </source>
</evidence>
<keyword evidence="16" id="KW-0137">Centromere</keyword>
<dbReference type="GO" id="GO:0042729">
    <property type="term" value="C:DASH complex"/>
    <property type="evidence" value="ECO:0007669"/>
    <property type="project" value="InterPro"/>
</dbReference>
<evidence type="ECO:0000256" key="16">
    <source>
        <dbReference type="ARBA" id="ARBA00023328"/>
    </source>
</evidence>
<dbReference type="GO" id="GO:0044732">
    <property type="term" value="C:mitotic spindle pole body"/>
    <property type="evidence" value="ECO:0007669"/>
    <property type="project" value="TreeGrafter"/>
</dbReference>
<dbReference type="Pfam" id="PF08654">
    <property type="entry name" value="DASH_Dad2"/>
    <property type="match status" value="1"/>
</dbReference>
<name>A0A1L9VHB5_ASPGL</name>
<dbReference type="Proteomes" id="UP000184300">
    <property type="component" value="Unassembled WGS sequence"/>
</dbReference>
<evidence type="ECO:0000256" key="13">
    <source>
        <dbReference type="ARBA" id="ARBA00023212"/>
    </source>
</evidence>
<dbReference type="GO" id="GO:0051301">
    <property type="term" value="P:cell division"/>
    <property type="evidence" value="ECO:0007669"/>
    <property type="project" value="UniProtKB-KW"/>
</dbReference>
<protein>
    <recommendedName>
        <fullName evidence="5">DASH complex subunit DAD2</fullName>
    </recommendedName>
    <alternativeName>
        <fullName evidence="17">Outer kinetochore protein DAD2</fullName>
    </alternativeName>
</protein>
<evidence type="ECO:0000256" key="8">
    <source>
        <dbReference type="ARBA" id="ARBA00022618"/>
    </source>
</evidence>
<evidence type="ECO:0000313" key="19">
    <source>
        <dbReference type="EMBL" id="OJJ83294.1"/>
    </source>
</evidence>
<keyword evidence="10" id="KW-0498">Mitosis</keyword>
<dbReference type="STRING" id="1160497.A0A1L9VHB5"/>
<evidence type="ECO:0000256" key="6">
    <source>
        <dbReference type="ARBA" id="ARBA00022454"/>
    </source>
</evidence>
<evidence type="ECO:0000256" key="7">
    <source>
        <dbReference type="ARBA" id="ARBA00022490"/>
    </source>
</evidence>
<dbReference type="GO" id="GO:0008608">
    <property type="term" value="P:attachment of spindle microtubules to kinetochore"/>
    <property type="evidence" value="ECO:0007669"/>
    <property type="project" value="TreeGrafter"/>
</dbReference>
<evidence type="ECO:0000256" key="2">
    <source>
        <dbReference type="ARBA" id="ARBA00004186"/>
    </source>
</evidence>
<reference evidence="20" key="1">
    <citation type="journal article" date="2017" name="Genome Biol.">
        <title>Comparative genomics reveals high biological diversity and specific adaptations in the industrially and medically important fungal genus Aspergillus.</title>
        <authorList>
            <person name="de Vries R.P."/>
            <person name="Riley R."/>
            <person name="Wiebenga A."/>
            <person name="Aguilar-Osorio G."/>
            <person name="Amillis S."/>
            <person name="Uchima C.A."/>
            <person name="Anderluh G."/>
            <person name="Asadollahi M."/>
            <person name="Askin M."/>
            <person name="Barry K."/>
            <person name="Battaglia E."/>
            <person name="Bayram O."/>
            <person name="Benocci T."/>
            <person name="Braus-Stromeyer S.A."/>
            <person name="Caldana C."/>
            <person name="Canovas D."/>
            <person name="Cerqueira G.C."/>
            <person name="Chen F."/>
            <person name="Chen W."/>
            <person name="Choi C."/>
            <person name="Clum A."/>
            <person name="Dos Santos R.A."/>
            <person name="Damasio A.R."/>
            <person name="Diallinas G."/>
            <person name="Emri T."/>
            <person name="Fekete E."/>
            <person name="Flipphi M."/>
            <person name="Freyberg S."/>
            <person name="Gallo A."/>
            <person name="Gournas C."/>
            <person name="Habgood R."/>
            <person name="Hainaut M."/>
            <person name="Harispe M.L."/>
            <person name="Henrissat B."/>
            <person name="Hilden K.S."/>
            <person name="Hope R."/>
            <person name="Hossain A."/>
            <person name="Karabika E."/>
            <person name="Karaffa L."/>
            <person name="Karanyi Z."/>
            <person name="Krasevec N."/>
            <person name="Kuo A."/>
            <person name="Kusch H."/>
            <person name="LaButti K."/>
            <person name="Lagendijk E.L."/>
            <person name="Lapidus A."/>
            <person name="Levasseur A."/>
            <person name="Lindquist E."/>
            <person name="Lipzen A."/>
            <person name="Logrieco A.F."/>
            <person name="MacCabe A."/>
            <person name="Maekelae M.R."/>
            <person name="Malavazi I."/>
            <person name="Melin P."/>
            <person name="Meyer V."/>
            <person name="Mielnichuk N."/>
            <person name="Miskei M."/>
            <person name="Molnar A.P."/>
            <person name="Mule G."/>
            <person name="Ngan C.Y."/>
            <person name="Orejas M."/>
            <person name="Orosz E."/>
            <person name="Ouedraogo J.P."/>
            <person name="Overkamp K.M."/>
            <person name="Park H.-S."/>
            <person name="Perrone G."/>
            <person name="Piumi F."/>
            <person name="Punt P.J."/>
            <person name="Ram A.F."/>
            <person name="Ramon A."/>
            <person name="Rauscher S."/>
            <person name="Record E."/>
            <person name="Riano-Pachon D.M."/>
            <person name="Robert V."/>
            <person name="Roehrig J."/>
            <person name="Ruller R."/>
            <person name="Salamov A."/>
            <person name="Salih N.S."/>
            <person name="Samson R.A."/>
            <person name="Sandor E."/>
            <person name="Sanguinetti M."/>
            <person name="Schuetze T."/>
            <person name="Sepcic K."/>
            <person name="Shelest E."/>
            <person name="Sherlock G."/>
            <person name="Sophianopoulou V."/>
            <person name="Squina F.M."/>
            <person name="Sun H."/>
            <person name="Susca A."/>
            <person name="Todd R.B."/>
            <person name="Tsang A."/>
            <person name="Unkles S.E."/>
            <person name="van de Wiele N."/>
            <person name="van Rossen-Uffink D."/>
            <person name="Oliveira J.V."/>
            <person name="Vesth T.C."/>
            <person name="Visser J."/>
            <person name="Yu J.-H."/>
            <person name="Zhou M."/>
            <person name="Andersen M.R."/>
            <person name="Archer D.B."/>
            <person name="Baker S.E."/>
            <person name="Benoit I."/>
            <person name="Brakhage A.A."/>
            <person name="Braus G.H."/>
            <person name="Fischer R."/>
            <person name="Frisvad J.C."/>
            <person name="Goldman G.H."/>
            <person name="Houbraken J."/>
            <person name="Oakley B."/>
            <person name="Pocsi I."/>
            <person name="Scazzocchio C."/>
            <person name="Seiboth B."/>
            <person name="vanKuyk P.A."/>
            <person name="Wortman J."/>
            <person name="Dyer P.S."/>
            <person name="Grigoriev I.V."/>
        </authorList>
    </citation>
    <scope>NUCLEOTIDE SEQUENCE [LARGE SCALE GENOMIC DNA]</scope>
    <source>
        <strain evidence="20">CBS 516.65</strain>
    </source>
</reference>
<evidence type="ECO:0000256" key="5">
    <source>
        <dbReference type="ARBA" id="ARBA00020260"/>
    </source>
</evidence>
<accession>A0A1L9VHB5</accession>
<sequence>MAYTSRPTMLPPGSSGASLRQPSNHHAISQQQSSALAIRIASKKAELENLRHLRDLSAILATQMQTLESKIGTLNDGTGGSVACVLANWDNVLRAISMASSKAVDLKDPANSSEDVGDSQAETPLPATLVRIPAESQEKTSE</sequence>
<comment type="similarity">
    <text evidence="4">Belongs to the DASH complex DAD2 family.</text>
</comment>
<dbReference type="PANTHER" id="PTHR28036">
    <property type="entry name" value="DASH COMPLEX SUBUNIT DAD2"/>
    <property type="match status" value="1"/>
</dbReference>
<dbReference type="OrthoDB" id="3230169at2759"/>
<feature type="region of interest" description="Disordered" evidence="18">
    <location>
        <begin position="103"/>
        <end position="142"/>
    </location>
</feature>
<dbReference type="GO" id="GO:1990023">
    <property type="term" value="C:mitotic spindle midzone"/>
    <property type="evidence" value="ECO:0007669"/>
    <property type="project" value="TreeGrafter"/>
</dbReference>
<keyword evidence="13" id="KW-0206">Cytoskeleton</keyword>
<evidence type="ECO:0000256" key="15">
    <source>
        <dbReference type="ARBA" id="ARBA00023306"/>
    </source>
</evidence>
<dbReference type="PANTHER" id="PTHR28036:SF1">
    <property type="entry name" value="DASH COMPLEX SUBUNIT DAD2"/>
    <property type="match status" value="1"/>
</dbReference>
<dbReference type="VEuPathDB" id="FungiDB:ASPGLDRAFT_47825"/>
<dbReference type="InterPro" id="IPR013963">
    <property type="entry name" value="DASH_Dad2"/>
</dbReference>
<gene>
    <name evidence="19" type="ORF">ASPGLDRAFT_47825</name>
</gene>
<evidence type="ECO:0000256" key="18">
    <source>
        <dbReference type="SAM" id="MobiDB-lite"/>
    </source>
</evidence>
<evidence type="ECO:0000256" key="1">
    <source>
        <dbReference type="ARBA" id="ARBA00004123"/>
    </source>
</evidence>
<dbReference type="GO" id="GO:0000278">
    <property type="term" value="P:mitotic cell cycle"/>
    <property type="evidence" value="ECO:0007669"/>
    <property type="project" value="InterPro"/>
</dbReference>
<dbReference type="GO" id="GO:0005874">
    <property type="term" value="C:microtubule"/>
    <property type="evidence" value="ECO:0007669"/>
    <property type="project" value="UniProtKB-KW"/>
</dbReference>
<dbReference type="GeneID" id="34463023"/>
<evidence type="ECO:0000256" key="14">
    <source>
        <dbReference type="ARBA" id="ARBA00023242"/>
    </source>
</evidence>
<evidence type="ECO:0000313" key="20">
    <source>
        <dbReference type="Proteomes" id="UP000184300"/>
    </source>
</evidence>
<keyword evidence="8" id="KW-0132">Cell division</keyword>
<keyword evidence="6" id="KW-0158">Chromosome</keyword>
<dbReference type="AlphaFoldDB" id="A0A1L9VHB5"/>
<evidence type="ECO:0000256" key="4">
    <source>
        <dbReference type="ARBA" id="ARBA00005501"/>
    </source>
</evidence>
<comment type="subcellular location">
    <subcellularLocation>
        <location evidence="3">Chromosome</location>
        <location evidence="3">Centromere</location>
        <location evidence="3">Kinetochore</location>
    </subcellularLocation>
    <subcellularLocation>
        <location evidence="2">Cytoplasm</location>
        <location evidence="2">Cytoskeleton</location>
        <location evidence="2">Spindle</location>
    </subcellularLocation>
    <subcellularLocation>
        <location evidence="1">Nucleus</location>
    </subcellularLocation>
</comment>
<evidence type="ECO:0000256" key="12">
    <source>
        <dbReference type="ARBA" id="ARBA00022838"/>
    </source>
</evidence>
<keyword evidence="7" id="KW-0963">Cytoplasm</keyword>
<keyword evidence="9" id="KW-0493">Microtubule</keyword>
<dbReference type="EMBL" id="KV878899">
    <property type="protein sequence ID" value="OJJ83294.1"/>
    <property type="molecule type" value="Genomic_DNA"/>
</dbReference>
<feature type="compositionally biased region" description="Polar residues" evidence="18">
    <location>
        <begin position="15"/>
        <end position="31"/>
    </location>
</feature>
<evidence type="ECO:0000256" key="3">
    <source>
        <dbReference type="ARBA" id="ARBA00004629"/>
    </source>
</evidence>
<keyword evidence="12" id="KW-0995">Kinetochore</keyword>
<feature type="region of interest" description="Disordered" evidence="18">
    <location>
        <begin position="1"/>
        <end position="31"/>
    </location>
</feature>
<keyword evidence="20" id="KW-1185">Reference proteome</keyword>
<proteinExistence type="inferred from homology"/>